<feature type="domain" description="Solute-binding protein family 3/N-terminal" evidence="5">
    <location>
        <begin position="48"/>
        <end position="266"/>
    </location>
</feature>
<dbReference type="OrthoDB" id="9774451at2"/>
<evidence type="ECO:0008006" key="9">
    <source>
        <dbReference type="Google" id="ProtNLM"/>
    </source>
</evidence>
<gene>
    <name evidence="7" type="ORF">CJ255_02060</name>
</gene>
<evidence type="ECO:0000259" key="6">
    <source>
        <dbReference type="SMART" id="SM00079"/>
    </source>
</evidence>
<proteinExistence type="inferred from homology"/>
<comment type="similarity">
    <text evidence="2 4">Belongs to the bacterial solute-binding protein 3 family.</text>
</comment>
<protein>
    <recommendedName>
        <fullName evidence="9">Amino acid ABC transporter substrate-binding protein</fullName>
    </recommendedName>
</protein>
<evidence type="ECO:0000256" key="2">
    <source>
        <dbReference type="ARBA" id="ARBA00010333"/>
    </source>
</evidence>
<organism evidence="7 8">
    <name type="scientific">Candidatus Viridilinea mediisalina</name>
    <dbReference type="NCBI Taxonomy" id="2024553"/>
    <lineage>
        <taxon>Bacteria</taxon>
        <taxon>Bacillati</taxon>
        <taxon>Chloroflexota</taxon>
        <taxon>Chloroflexia</taxon>
        <taxon>Chloroflexales</taxon>
        <taxon>Chloroflexineae</taxon>
        <taxon>Oscillochloridaceae</taxon>
        <taxon>Candidatus Viridilinea</taxon>
    </lineage>
</organism>
<dbReference type="RefSeq" id="WP_097642438.1">
    <property type="nucleotide sequence ID" value="NZ_NQWI01000005.1"/>
</dbReference>
<keyword evidence="3" id="KW-0732">Signal</keyword>
<dbReference type="InterPro" id="IPR001638">
    <property type="entry name" value="Solute-binding_3/MltF_N"/>
</dbReference>
<dbReference type="GO" id="GO:0030313">
    <property type="term" value="C:cell envelope"/>
    <property type="evidence" value="ECO:0007669"/>
    <property type="project" value="UniProtKB-SubCell"/>
</dbReference>
<dbReference type="Pfam" id="PF00497">
    <property type="entry name" value="SBP_bac_3"/>
    <property type="match status" value="1"/>
</dbReference>
<name>A0A2A6RP26_9CHLR</name>
<dbReference type="PANTHER" id="PTHR35936:SF17">
    <property type="entry name" value="ARGININE-BINDING EXTRACELLULAR PROTEIN ARTP"/>
    <property type="match status" value="1"/>
</dbReference>
<dbReference type="SMART" id="SM00062">
    <property type="entry name" value="PBPb"/>
    <property type="match status" value="1"/>
</dbReference>
<dbReference type="Gene3D" id="3.40.190.10">
    <property type="entry name" value="Periplasmic binding protein-like II"/>
    <property type="match status" value="2"/>
</dbReference>
<evidence type="ECO:0000256" key="4">
    <source>
        <dbReference type="RuleBase" id="RU003744"/>
    </source>
</evidence>
<sequence length="266" mass="28841">MPHPITRILDIGAVVLLVLYAWLAWASSSGSGGAALDPVWASVRAQGTLRIAVDVGFRPFADQHGSELVGYDIDLARAIAERLGLRVEFVPTGFDALYDSLTSGRADMIASALPYAPEQGYRARFSHFYFDAGQVLVVPSAAPNHNPTDLAGRVVGVALGSEGDTLARRMLGDGGHFQLIADYNTPDEALEALRREQLDAVITDNVSALSAVQHTPGLRIDRALTSEPFALGLPRAAFQLEAEVNRALTQLRHEGFLEELNQRWLR</sequence>
<evidence type="ECO:0000313" key="7">
    <source>
        <dbReference type="EMBL" id="PDW04703.1"/>
    </source>
</evidence>
<accession>A0A2A6RP26</accession>
<evidence type="ECO:0000256" key="1">
    <source>
        <dbReference type="ARBA" id="ARBA00004196"/>
    </source>
</evidence>
<keyword evidence="8" id="KW-1185">Reference proteome</keyword>
<comment type="subcellular location">
    <subcellularLocation>
        <location evidence="1">Cell envelope</location>
    </subcellularLocation>
</comment>
<dbReference type="AlphaFoldDB" id="A0A2A6RP26"/>
<feature type="domain" description="Ionotropic glutamate receptor C-terminal" evidence="6">
    <location>
        <begin position="48"/>
        <end position="266"/>
    </location>
</feature>
<dbReference type="SUPFAM" id="SSF53850">
    <property type="entry name" value="Periplasmic binding protein-like II"/>
    <property type="match status" value="1"/>
</dbReference>
<comment type="caution">
    <text evidence="7">The sequence shown here is derived from an EMBL/GenBank/DDBJ whole genome shotgun (WGS) entry which is preliminary data.</text>
</comment>
<evidence type="ECO:0000259" key="5">
    <source>
        <dbReference type="SMART" id="SM00062"/>
    </source>
</evidence>
<dbReference type="InterPro" id="IPR001320">
    <property type="entry name" value="Iontro_rcpt_C"/>
</dbReference>
<dbReference type="CDD" id="cd13530">
    <property type="entry name" value="PBP2_peptides_like"/>
    <property type="match status" value="1"/>
</dbReference>
<evidence type="ECO:0000256" key="3">
    <source>
        <dbReference type="ARBA" id="ARBA00022729"/>
    </source>
</evidence>
<dbReference type="EMBL" id="NQWI01000005">
    <property type="protein sequence ID" value="PDW04703.1"/>
    <property type="molecule type" value="Genomic_DNA"/>
</dbReference>
<dbReference type="InterPro" id="IPR018313">
    <property type="entry name" value="SBP_3_CS"/>
</dbReference>
<dbReference type="SMART" id="SM00079">
    <property type="entry name" value="PBPe"/>
    <property type="match status" value="1"/>
</dbReference>
<reference evidence="8" key="1">
    <citation type="submission" date="2017-08" db="EMBL/GenBank/DDBJ databases">
        <authorList>
            <person name="Grouzdev D.S."/>
            <person name="Gaisin V.A."/>
            <person name="Rysina M.S."/>
            <person name="Gorlenko V.M."/>
        </authorList>
    </citation>
    <scope>NUCLEOTIDE SEQUENCE [LARGE SCALE GENOMIC DNA]</scope>
    <source>
        <strain evidence="8">Kir15-3F</strain>
    </source>
</reference>
<dbReference type="PROSITE" id="PS01039">
    <property type="entry name" value="SBP_BACTERIAL_3"/>
    <property type="match status" value="1"/>
</dbReference>
<dbReference type="GO" id="GO:0016020">
    <property type="term" value="C:membrane"/>
    <property type="evidence" value="ECO:0007669"/>
    <property type="project" value="InterPro"/>
</dbReference>
<evidence type="ECO:0000313" key="8">
    <source>
        <dbReference type="Proteomes" id="UP000220527"/>
    </source>
</evidence>
<dbReference type="PANTHER" id="PTHR35936">
    <property type="entry name" value="MEMBRANE-BOUND LYTIC MUREIN TRANSGLYCOSYLASE F"/>
    <property type="match status" value="1"/>
</dbReference>
<dbReference type="GO" id="GO:0015276">
    <property type="term" value="F:ligand-gated monoatomic ion channel activity"/>
    <property type="evidence" value="ECO:0007669"/>
    <property type="project" value="InterPro"/>
</dbReference>
<dbReference type="Proteomes" id="UP000220527">
    <property type="component" value="Unassembled WGS sequence"/>
</dbReference>